<keyword evidence="3 7" id="KW-1134">Transmembrane beta strand</keyword>
<gene>
    <name evidence="10" type="ORF">EV199_2594</name>
</gene>
<dbReference type="PROSITE" id="PS52016">
    <property type="entry name" value="TONB_DEPENDENT_REC_3"/>
    <property type="match status" value="1"/>
</dbReference>
<keyword evidence="5 7" id="KW-0472">Membrane</keyword>
<dbReference type="NCBIfam" id="TIGR04057">
    <property type="entry name" value="SusC_RagA_signa"/>
    <property type="match status" value="1"/>
</dbReference>
<dbReference type="RefSeq" id="WP_225980058.1">
    <property type="nucleotide sequence ID" value="NZ_CP042431.1"/>
</dbReference>
<dbReference type="InterPro" id="IPR023996">
    <property type="entry name" value="TonB-dep_OMP_SusC/RagA"/>
</dbReference>
<dbReference type="InterPro" id="IPR037066">
    <property type="entry name" value="Plug_dom_sf"/>
</dbReference>
<name>A0A4V2F0N0_9BACT</name>
<evidence type="ECO:0000256" key="2">
    <source>
        <dbReference type="ARBA" id="ARBA00022448"/>
    </source>
</evidence>
<protein>
    <submittedName>
        <fullName evidence="10">TonB-linked SusC/RagA family outer membrane protein</fullName>
    </submittedName>
</protein>
<accession>A0A4V2F0N0</accession>
<dbReference type="AlphaFoldDB" id="A0A4V2F0N0"/>
<evidence type="ECO:0000256" key="5">
    <source>
        <dbReference type="ARBA" id="ARBA00023136"/>
    </source>
</evidence>
<dbReference type="GO" id="GO:0009279">
    <property type="term" value="C:cell outer membrane"/>
    <property type="evidence" value="ECO:0007669"/>
    <property type="project" value="UniProtKB-SubCell"/>
</dbReference>
<keyword evidence="4 7" id="KW-0812">Transmembrane</keyword>
<dbReference type="InterPro" id="IPR012910">
    <property type="entry name" value="Plug_dom"/>
</dbReference>
<evidence type="ECO:0000259" key="9">
    <source>
        <dbReference type="Pfam" id="PF07715"/>
    </source>
</evidence>
<keyword evidence="11" id="KW-1185">Reference proteome</keyword>
<dbReference type="InterPro" id="IPR036942">
    <property type="entry name" value="Beta-barrel_TonB_sf"/>
</dbReference>
<proteinExistence type="inferred from homology"/>
<feature type="domain" description="TonB-dependent receptor plug" evidence="9">
    <location>
        <begin position="118"/>
        <end position="243"/>
    </location>
</feature>
<dbReference type="Gene3D" id="2.40.170.20">
    <property type="entry name" value="TonB-dependent receptor, beta-barrel domain"/>
    <property type="match status" value="1"/>
</dbReference>
<evidence type="ECO:0000313" key="11">
    <source>
        <dbReference type="Proteomes" id="UP000293874"/>
    </source>
</evidence>
<dbReference type="Gene3D" id="2.170.130.10">
    <property type="entry name" value="TonB-dependent receptor, plug domain"/>
    <property type="match status" value="1"/>
</dbReference>
<dbReference type="Gene3D" id="2.60.40.1120">
    <property type="entry name" value="Carboxypeptidase-like, regulatory domain"/>
    <property type="match status" value="1"/>
</dbReference>
<reference evidence="10 11" key="1">
    <citation type="submission" date="2019-02" db="EMBL/GenBank/DDBJ databases">
        <title>Genomic Encyclopedia of Type Strains, Phase IV (KMG-IV): sequencing the most valuable type-strain genomes for metagenomic binning, comparative biology and taxonomic classification.</title>
        <authorList>
            <person name="Goeker M."/>
        </authorList>
    </citation>
    <scope>NUCLEOTIDE SEQUENCE [LARGE SCALE GENOMIC DNA]</scope>
    <source>
        <strain evidence="10 11">DSM 18116</strain>
    </source>
</reference>
<dbReference type="PROSITE" id="PS51257">
    <property type="entry name" value="PROKAR_LIPOPROTEIN"/>
    <property type="match status" value="1"/>
</dbReference>
<dbReference type="SUPFAM" id="SSF49464">
    <property type="entry name" value="Carboxypeptidase regulatory domain-like"/>
    <property type="match status" value="1"/>
</dbReference>
<evidence type="ECO:0000313" key="10">
    <source>
        <dbReference type="EMBL" id="RZS70701.1"/>
    </source>
</evidence>
<dbReference type="NCBIfam" id="TIGR04056">
    <property type="entry name" value="OMP_RagA_SusC"/>
    <property type="match status" value="1"/>
</dbReference>
<keyword evidence="6 7" id="KW-0998">Cell outer membrane</keyword>
<dbReference type="Proteomes" id="UP000293874">
    <property type="component" value="Unassembled WGS sequence"/>
</dbReference>
<dbReference type="InterPro" id="IPR008969">
    <property type="entry name" value="CarboxyPept-like_regulatory"/>
</dbReference>
<keyword evidence="8" id="KW-0732">Signal</keyword>
<comment type="similarity">
    <text evidence="7">Belongs to the TonB-dependent receptor family.</text>
</comment>
<sequence>MRQMLCRLVLCVIFGTLSCLTATAQEKKTVTGSVKDASGNPVASATIAEKGTANQTASDNQGAFRIQVASGATIVISAVGFGTQELAATDGPVNITLQTAAAGLDEVVVTALGIRRQKKSLGYAMQEVKGSSLSEAREANVTNALSGRVAGLQIIRSGNGPGGSSKIVLRGNTSFKGTNQPLIVVDGIPVDNFTGVENNDYWNPQMDMGNGLSDINADDIESMSVLKGPAASALYGSRAGNGVILVTTKAGRKQSGLGISVGSSIGLESIFTSPKLQKNFAQGDNGIYQPQGSTGWGPKITGQEVTNWEGNKETLRSYDNLDAFFGTGVSNNENISFQQQYKNIGIYSSLNYFNDKSMLPGSKLTRTNFTLRATSRFGQDDRWSTDAKVQYSNAQARNRPQSGINVNNYASVMYMLPVSMDITDFKQDLLPNRKMRWYRTEDKSVNPYWNVRNRTNDDKRDRWIVNGSLKYDFTNWLNAEVKAGGDMYTTNQETRVYGGSPIVTNGSYSTSKETYKEFNYSTLITAKKDNLFGKLGGSATVGGNLMDQKWAKLGIDAGELLVPDLFMSNNSKGNPTLTDKVKNKKINSVYGSIGLNWDNYLFLEGTFRNDWTSTLHPDNRSYFYPSVSMSYIFTEHFNTPAWLTYGKIRGSVSSVGNDMDPYQLYNTYELGRDPNNNPITKRNKILFDSTVVNELITSTELGAELRFFDNRFGIDFSYYNTVAKNQLIDLPMDPGSGYEKRRINAGKIKNTGFEITADAKVLTSGSGLNWNIQANFSTNRNKVIDIYPRENVTRYDLATYDAISIQAVAGALYGEIYGSTFLRVTDPKSADYGKLILDANGNPQRGEQNVRLGNQQPTALIGITNGFSYKNFNLSFLFDARLGGKVFSATNALLQRNGSAEVTVTNGDRAEFVADGVVTDGSGGYTKNTKATTPQRYWTAIGIGNLGITEANLYDASSIRIRNIQLSYDLPKKILGKTPIQRAKVGVSCNNVWLISSHLRGQDPEAIFATGNNANGFESFSPPTTRTILFNLSLSF</sequence>
<dbReference type="SUPFAM" id="SSF56935">
    <property type="entry name" value="Porins"/>
    <property type="match status" value="1"/>
</dbReference>
<dbReference type="Pfam" id="PF07715">
    <property type="entry name" value="Plug"/>
    <property type="match status" value="1"/>
</dbReference>
<evidence type="ECO:0000256" key="3">
    <source>
        <dbReference type="ARBA" id="ARBA00022452"/>
    </source>
</evidence>
<evidence type="ECO:0000256" key="4">
    <source>
        <dbReference type="ARBA" id="ARBA00022692"/>
    </source>
</evidence>
<evidence type="ECO:0000256" key="8">
    <source>
        <dbReference type="SAM" id="SignalP"/>
    </source>
</evidence>
<feature type="signal peptide" evidence="8">
    <location>
        <begin position="1"/>
        <end position="24"/>
    </location>
</feature>
<dbReference type="Pfam" id="PF13715">
    <property type="entry name" value="CarbopepD_reg_2"/>
    <property type="match status" value="1"/>
</dbReference>
<feature type="chain" id="PRO_5020367439" evidence="8">
    <location>
        <begin position="25"/>
        <end position="1036"/>
    </location>
</feature>
<dbReference type="InterPro" id="IPR039426">
    <property type="entry name" value="TonB-dep_rcpt-like"/>
</dbReference>
<keyword evidence="2 7" id="KW-0813">Transport</keyword>
<evidence type="ECO:0000256" key="6">
    <source>
        <dbReference type="ARBA" id="ARBA00023237"/>
    </source>
</evidence>
<dbReference type="EMBL" id="SGXA01000002">
    <property type="protein sequence ID" value="RZS70701.1"/>
    <property type="molecule type" value="Genomic_DNA"/>
</dbReference>
<organism evidence="10 11">
    <name type="scientific">Pseudobacter ginsenosidimutans</name>
    <dbReference type="NCBI Taxonomy" id="661488"/>
    <lineage>
        <taxon>Bacteria</taxon>
        <taxon>Pseudomonadati</taxon>
        <taxon>Bacteroidota</taxon>
        <taxon>Chitinophagia</taxon>
        <taxon>Chitinophagales</taxon>
        <taxon>Chitinophagaceae</taxon>
        <taxon>Pseudobacter</taxon>
    </lineage>
</organism>
<comment type="subcellular location">
    <subcellularLocation>
        <location evidence="1 7">Cell outer membrane</location>
        <topology evidence="1 7">Multi-pass membrane protein</topology>
    </subcellularLocation>
</comment>
<evidence type="ECO:0000256" key="1">
    <source>
        <dbReference type="ARBA" id="ARBA00004571"/>
    </source>
</evidence>
<evidence type="ECO:0000256" key="7">
    <source>
        <dbReference type="PROSITE-ProRule" id="PRU01360"/>
    </source>
</evidence>
<dbReference type="InterPro" id="IPR023997">
    <property type="entry name" value="TonB-dep_OMP_SusC/RagA_CS"/>
</dbReference>
<comment type="caution">
    <text evidence="10">The sequence shown here is derived from an EMBL/GenBank/DDBJ whole genome shotgun (WGS) entry which is preliminary data.</text>
</comment>